<reference evidence="1 2" key="1">
    <citation type="submission" date="2019-11" db="EMBL/GenBank/DDBJ databases">
        <title>Epiphytic Pseudomonas syringae from cherry orchards.</title>
        <authorList>
            <person name="Hulin M.T."/>
        </authorList>
    </citation>
    <scope>NUCLEOTIDE SEQUENCE [LARGE SCALE GENOMIC DNA]</scope>
    <source>
        <strain evidence="1 2">PA-6-9F</strain>
    </source>
</reference>
<evidence type="ECO:0000313" key="2">
    <source>
        <dbReference type="Proteomes" id="UP000814172"/>
    </source>
</evidence>
<organism evidence="1 2">
    <name type="scientific">Pseudomonas proteolytica</name>
    <dbReference type="NCBI Taxonomy" id="219574"/>
    <lineage>
        <taxon>Bacteria</taxon>
        <taxon>Pseudomonadati</taxon>
        <taxon>Pseudomonadota</taxon>
        <taxon>Gammaproteobacteria</taxon>
        <taxon>Pseudomonadales</taxon>
        <taxon>Pseudomonadaceae</taxon>
        <taxon>Pseudomonas</taxon>
    </lineage>
</organism>
<sequence>MFRPHPARHINQVLDEALEKLADSVPVEAGTREFHQFAAEKAALLVRLSYSDPAKKKARNDCMSHLRASLSRSAATEASISNIRTH</sequence>
<dbReference type="AlphaFoldDB" id="A0AAW5AD99"/>
<evidence type="ECO:0000313" key="1">
    <source>
        <dbReference type="EMBL" id="MCF5059098.1"/>
    </source>
</evidence>
<accession>A0AAW5AD99</accession>
<dbReference type="Proteomes" id="UP000814172">
    <property type="component" value="Unassembled WGS sequence"/>
</dbReference>
<dbReference type="RefSeq" id="WP_092236029.1">
    <property type="nucleotide sequence ID" value="NZ_CAXAQB010000017.1"/>
</dbReference>
<protein>
    <submittedName>
        <fullName evidence="1">Uncharacterized protein</fullName>
    </submittedName>
</protein>
<dbReference type="GeneID" id="55541008"/>
<keyword evidence="2" id="KW-1185">Reference proteome</keyword>
<dbReference type="EMBL" id="WKEW01000074">
    <property type="protein sequence ID" value="MCF5059098.1"/>
    <property type="molecule type" value="Genomic_DNA"/>
</dbReference>
<name>A0AAW5AD99_9PSED</name>
<proteinExistence type="predicted"/>
<comment type="caution">
    <text evidence="1">The sequence shown here is derived from an EMBL/GenBank/DDBJ whole genome shotgun (WGS) entry which is preliminary data.</text>
</comment>
<gene>
    <name evidence="1" type="ORF">GIW75_19320</name>
</gene>